<evidence type="ECO:0000313" key="1">
    <source>
        <dbReference type="EMBL" id="MFG6430796.1"/>
    </source>
</evidence>
<evidence type="ECO:0000313" key="2">
    <source>
        <dbReference type="Proteomes" id="UP001606210"/>
    </source>
</evidence>
<dbReference type="InterPro" id="IPR036388">
    <property type="entry name" value="WH-like_DNA-bd_sf"/>
</dbReference>
<dbReference type="Gene3D" id="1.10.10.10">
    <property type="entry name" value="Winged helix-like DNA-binding domain superfamily/Winged helix DNA-binding domain"/>
    <property type="match status" value="1"/>
</dbReference>
<proteinExistence type="predicted"/>
<organism evidence="1 2">
    <name type="scientific">Pelomonas parva</name>
    <dbReference type="NCBI Taxonomy" id="3299032"/>
    <lineage>
        <taxon>Bacteria</taxon>
        <taxon>Pseudomonadati</taxon>
        <taxon>Pseudomonadota</taxon>
        <taxon>Betaproteobacteria</taxon>
        <taxon>Burkholderiales</taxon>
        <taxon>Sphaerotilaceae</taxon>
        <taxon>Roseateles</taxon>
    </lineage>
</organism>
<dbReference type="RefSeq" id="WP_394479329.1">
    <property type="nucleotide sequence ID" value="NZ_JBIGHV010000004.1"/>
</dbReference>
<sequence length="80" mass="8392">MHEQLLQALHELAPGGEPVALTRLAKRLDQRVSVLLRELTALSDASLGGVPGPGLVRLACDDAGRWTAAILAPPHNGDPP</sequence>
<accession>A0ABW7F2Q9</accession>
<protein>
    <submittedName>
        <fullName evidence="1">Uncharacterized protein</fullName>
    </submittedName>
</protein>
<comment type="caution">
    <text evidence="1">The sequence shown here is derived from an EMBL/GenBank/DDBJ whole genome shotgun (WGS) entry which is preliminary data.</text>
</comment>
<keyword evidence="2" id="KW-1185">Reference proteome</keyword>
<dbReference type="EMBL" id="JBIGHV010000004">
    <property type="protein sequence ID" value="MFG6430796.1"/>
    <property type="molecule type" value="Genomic_DNA"/>
</dbReference>
<reference evidence="1 2" key="1">
    <citation type="submission" date="2024-08" db="EMBL/GenBank/DDBJ databases">
        <authorList>
            <person name="Lu H."/>
        </authorList>
    </citation>
    <scope>NUCLEOTIDE SEQUENCE [LARGE SCALE GENOMIC DNA]</scope>
    <source>
        <strain evidence="1 2">LYH14W</strain>
    </source>
</reference>
<name>A0ABW7F2Q9_9BURK</name>
<gene>
    <name evidence="1" type="ORF">ACG00Y_12780</name>
</gene>
<dbReference type="Proteomes" id="UP001606210">
    <property type="component" value="Unassembled WGS sequence"/>
</dbReference>